<protein>
    <submittedName>
        <fullName evidence="2">Peptidase M50</fullName>
    </submittedName>
</protein>
<accession>A0ABT0U4L0</accession>
<organism evidence="2 3">
    <name type="scientific">Aporhodopirellula aestuarii</name>
    <dbReference type="NCBI Taxonomy" id="2950107"/>
    <lineage>
        <taxon>Bacteria</taxon>
        <taxon>Pseudomonadati</taxon>
        <taxon>Planctomycetota</taxon>
        <taxon>Planctomycetia</taxon>
        <taxon>Pirellulales</taxon>
        <taxon>Pirellulaceae</taxon>
        <taxon>Aporhodopirellula</taxon>
    </lineage>
</organism>
<gene>
    <name evidence="2" type="ORF">NB063_13490</name>
</gene>
<feature type="transmembrane region" description="Helical" evidence="1">
    <location>
        <begin position="152"/>
        <end position="171"/>
    </location>
</feature>
<evidence type="ECO:0000256" key="1">
    <source>
        <dbReference type="SAM" id="Phobius"/>
    </source>
</evidence>
<feature type="transmembrane region" description="Helical" evidence="1">
    <location>
        <begin position="299"/>
        <end position="318"/>
    </location>
</feature>
<feature type="transmembrane region" description="Helical" evidence="1">
    <location>
        <begin position="265"/>
        <end position="287"/>
    </location>
</feature>
<keyword evidence="1" id="KW-0472">Membrane</keyword>
<dbReference type="Proteomes" id="UP001202961">
    <property type="component" value="Unassembled WGS sequence"/>
</dbReference>
<feature type="transmembrane region" description="Helical" evidence="1">
    <location>
        <begin position="431"/>
        <end position="450"/>
    </location>
</feature>
<feature type="transmembrane region" description="Helical" evidence="1">
    <location>
        <begin position="191"/>
        <end position="213"/>
    </location>
</feature>
<keyword evidence="3" id="KW-1185">Reference proteome</keyword>
<dbReference type="PANTHER" id="PTHR13325:SF3">
    <property type="entry name" value="MEMBRANE-BOUND TRANSCRIPTION FACTOR SITE-2 PROTEASE"/>
    <property type="match status" value="1"/>
</dbReference>
<sequence>MSVPRLELRSDLISRQISLGDRCVWVLKDPLSQAFHFFDEAEFGILRSLAGGCGFAELEQKYRGHVESRTLARFLSSASRAGLLVSNDVATPSRWWRASPQRPRRRWWSQPLAIRLPGFTPDRLFARLPKMTGLFLDRGKAAWWDRIRARHVLIAILLLLLLACSVVGLRLDELLADSASASQQLYTAVVSSGGISGDGSISSILLIFALAVVTTKVIHEIGHAWVCSALGGRCREVGVLLLLGIPCLYCDVSDTWLMPRRRDRILVSATGMIAEWIVASIAVLVWATTQPGVLHDLSALIVMVASISTVLINANPLLRYDGYYMLSDWAGVPNLSTEAGAAVRSFFSGLFQGEATTRANPWLVLYGIASTGYRMVVYAAILWAVYTLVESRVGVGAALPITAWLGFVLMNQFIRGERRVRDDDPDDRGHGRLVSGLIAAAMMLLLFVPLPRSLRVGALVRPEGEMPLYVSTPGTLVSAEATGNVLKLDDWRLRLQELMARGRVGELRAELAAAKIDRLEQPERALLHPILQDQLSSAEEQHATIANRLQEVEPRVQPGMTLFDPPIRRATKRQREEGRWSWTGVPLRREHVGATMESGTLVGRSGHPTARTVSLFVPQESVDALRPGQSVSLGYRGLPIGSITGRVEAISTDPVDSLPDEIVASGWASAQSRADGTHPRREVLYEVTVSIDEKNSNAMVLPARLVAAARVDLPPMSLFSRWRRWMADNF</sequence>
<feature type="transmembrane region" description="Helical" evidence="1">
    <location>
        <begin position="363"/>
        <end position="386"/>
    </location>
</feature>
<dbReference type="InterPro" id="IPR001193">
    <property type="entry name" value="MBTPS2"/>
</dbReference>
<evidence type="ECO:0000313" key="3">
    <source>
        <dbReference type="Proteomes" id="UP001202961"/>
    </source>
</evidence>
<evidence type="ECO:0000313" key="2">
    <source>
        <dbReference type="EMBL" id="MCM2371619.1"/>
    </source>
</evidence>
<dbReference type="PANTHER" id="PTHR13325">
    <property type="entry name" value="PROTEASE M50 MEMBRANE-BOUND TRANSCRIPTION FACTOR SITE 2 PROTEASE"/>
    <property type="match status" value="1"/>
</dbReference>
<keyword evidence="1" id="KW-1133">Transmembrane helix</keyword>
<feature type="transmembrane region" description="Helical" evidence="1">
    <location>
        <begin position="392"/>
        <end position="410"/>
    </location>
</feature>
<dbReference type="EMBL" id="JAMQBK010000035">
    <property type="protein sequence ID" value="MCM2371619.1"/>
    <property type="molecule type" value="Genomic_DNA"/>
</dbReference>
<dbReference type="RefSeq" id="WP_250929252.1">
    <property type="nucleotide sequence ID" value="NZ_JAMQBK010000035.1"/>
</dbReference>
<reference evidence="2 3" key="1">
    <citation type="journal article" date="2022" name="Syst. Appl. Microbiol.">
        <title>Rhodopirellula aestuarii sp. nov., a novel member of the genus Rhodopirellula isolated from brackish sediments collected in the Tagus River estuary, Portugal.</title>
        <authorList>
            <person name="Vitorino I.R."/>
            <person name="Klimek D."/>
            <person name="Calusinska M."/>
            <person name="Lobo-da-Cunha A."/>
            <person name="Vasconcelos V."/>
            <person name="Lage O.M."/>
        </authorList>
    </citation>
    <scope>NUCLEOTIDE SEQUENCE [LARGE SCALE GENOMIC DNA]</scope>
    <source>
        <strain evidence="2 3">ICT_H3.1</strain>
    </source>
</reference>
<name>A0ABT0U4L0_9BACT</name>
<proteinExistence type="predicted"/>
<comment type="caution">
    <text evidence="2">The sequence shown here is derived from an EMBL/GenBank/DDBJ whole genome shotgun (WGS) entry which is preliminary data.</text>
</comment>
<keyword evidence="1" id="KW-0812">Transmembrane</keyword>